<organism evidence="2 3">
    <name type="scientific">Drosophila ananassae</name>
    <name type="common">Fruit fly</name>
    <dbReference type="NCBI Taxonomy" id="7217"/>
    <lineage>
        <taxon>Eukaryota</taxon>
        <taxon>Metazoa</taxon>
        <taxon>Ecdysozoa</taxon>
        <taxon>Arthropoda</taxon>
        <taxon>Hexapoda</taxon>
        <taxon>Insecta</taxon>
        <taxon>Pterygota</taxon>
        <taxon>Neoptera</taxon>
        <taxon>Endopterygota</taxon>
        <taxon>Diptera</taxon>
        <taxon>Brachycera</taxon>
        <taxon>Muscomorpha</taxon>
        <taxon>Ephydroidea</taxon>
        <taxon>Drosophilidae</taxon>
        <taxon>Drosophila</taxon>
        <taxon>Sophophora</taxon>
    </lineage>
</organism>
<evidence type="ECO:0000313" key="3">
    <source>
        <dbReference type="Proteomes" id="UP000007801"/>
    </source>
</evidence>
<dbReference type="Proteomes" id="UP000007801">
    <property type="component" value="Unassembled WGS sequence"/>
</dbReference>
<feature type="compositionally biased region" description="Basic and acidic residues" evidence="1">
    <location>
        <begin position="70"/>
        <end position="79"/>
    </location>
</feature>
<evidence type="ECO:0000313" key="2">
    <source>
        <dbReference type="EMBL" id="KPU75893.1"/>
    </source>
</evidence>
<sequence>MRSQQLRSAESKAEQGRGRAGTPTVNGTRHDELRQLAATRRRQDNANAILVESFAIYFYCSSLNESVEATESHRNRTPDKSASASSQL</sequence>
<name>A0A0P9BWL5_DROAN</name>
<dbReference type="AlphaFoldDB" id="A0A0P9BWL5"/>
<accession>A0A0P9BWL5</accession>
<reference evidence="2 3" key="1">
    <citation type="journal article" date="2007" name="Nature">
        <title>Evolution of genes and genomes on the Drosophila phylogeny.</title>
        <authorList>
            <consortium name="Drosophila 12 Genomes Consortium"/>
            <person name="Clark A.G."/>
            <person name="Eisen M.B."/>
            <person name="Smith D.R."/>
            <person name="Bergman C.M."/>
            <person name="Oliver B."/>
            <person name="Markow T.A."/>
            <person name="Kaufman T.C."/>
            <person name="Kellis M."/>
            <person name="Gelbart W."/>
            <person name="Iyer V.N."/>
            <person name="Pollard D.A."/>
            <person name="Sackton T.B."/>
            <person name="Larracuente A.M."/>
            <person name="Singh N.D."/>
            <person name="Abad J.P."/>
            <person name="Abt D.N."/>
            <person name="Adryan B."/>
            <person name="Aguade M."/>
            <person name="Akashi H."/>
            <person name="Anderson W.W."/>
            <person name="Aquadro C.F."/>
            <person name="Ardell D.H."/>
            <person name="Arguello R."/>
            <person name="Artieri C.G."/>
            <person name="Barbash D.A."/>
            <person name="Barker D."/>
            <person name="Barsanti P."/>
            <person name="Batterham P."/>
            <person name="Batzoglou S."/>
            <person name="Begun D."/>
            <person name="Bhutkar A."/>
            <person name="Blanco E."/>
            <person name="Bosak S.A."/>
            <person name="Bradley R.K."/>
            <person name="Brand A.D."/>
            <person name="Brent M.R."/>
            <person name="Brooks A.N."/>
            <person name="Brown R.H."/>
            <person name="Butlin R.K."/>
            <person name="Caggese C."/>
            <person name="Calvi B.R."/>
            <person name="Bernardo de Carvalho A."/>
            <person name="Caspi A."/>
            <person name="Castrezana S."/>
            <person name="Celniker S.E."/>
            <person name="Chang J.L."/>
            <person name="Chapple C."/>
            <person name="Chatterji S."/>
            <person name="Chinwalla A."/>
            <person name="Civetta A."/>
            <person name="Clifton S.W."/>
            <person name="Comeron J.M."/>
            <person name="Costello J.C."/>
            <person name="Coyne J.A."/>
            <person name="Daub J."/>
            <person name="David R.G."/>
            <person name="Delcher A.L."/>
            <person name="Delehaunty K."/>
            <person name="Do C.B."/>
            <person name="Ebling H."/>
            <person name="Edwards K."/>
            <person name="Eickbush T."/>
            <person name="Evans J.D."/>
            <person name="Filipski A."/>
            <person name="Findeiss S."/>
            <person name="Freyhult E."/>
            <person name="Fulton L."/>
            <person name="Fulton R."/>
            <person name="Garcia A.C."/>
            <person name="Gardiner A."/>
            <person name="Garfield D.A."/>
            <person name="Garvin B.E."/>
            <person name="Gibson G."/>
            <person name="Gilbert D."/>
            <person name="Gnerre S."/>
            <person name="Godfrey J."/>
            <person name="Good R."/>
            <person name="Gotea V."/>
            <person name="Gravely B."/>
            <person name="Greenberg A.J."/>
            <person name="Griffiths-Jones S."/>
            <person name="Gross S."/>
            <person name="Guigo R."/>
            <person name="Gustafson E.A."/>
            <person name="Haerty W."/>
            <person name="Hahn M.W."/>
            <person name="Halligan D.L."/>
            <person name="Halpern A.L."/>
            <person name="Halter G.M."/>
            <person name="Han M.V."/>
            <person name="Heger A."/>
            <person name="Hillier L."/>
            <person name="Hinrichs A.S."/>
            <person name="Holmes I."/>
            <person name="Hoskins R.A."/>
            <person name="Hubisz M.J."/>
            <person name="Hultmark D."/>
            <person name="Huntley M.A."/>
            <person name="Jaffe D.B."/>
            <person name="Jagadeeshan S."/>
            <person name="Jeck W.R."/>
            <person name="Johnson J."/>
            <person name="Jones C.D."/>
            <person name="Jordan W.C."/>
            <person name="Karpen G.H."/>
            <person name="Kataoka E."/>
            <person name="Keightley P.D."/>
            <person name="Kheradpour P."/>
            <person name="Kirkness E.F."/>
            <person name="Koerich L.B."/>
            <person name="Kristiansen K."/>
            <person name="Kudrna D."/>
            <person name="Kulathinal R.J."/>
            <person name="Kumar S."/>
            <person name="Kwok R."/>
            <person name="Lander E."/>
            <person name="Langley C.H."/>
            <person name="Lapoint R."/>
            <person name="Lazzaro B.P."/>
            <person name="Lee S.J."/>
            <person name="Levesque L."/>
            <person name="Li R."/>
            <person name="Lin C.F."/>
            <person name="Lin M.F."/>
            <person name="Lindblad-Toh K."/>
            <person name="Llopart A."/>
            <person name="Long M."/>
            <person name="Low L."/>
            <person name="Lozovsky E."/>
            <person name="Lu J."/>
            <person name="Luo M."/>
            <person name="Machado C.A."/>
            <person name="Makalowski W."/>
            <person name="Marzo M."/>
            <person name="Matsuda M."/>
            <person name="Matzkin L."/>
            <person name="McAllister B."/>
            <person name="McBride C.S."/>
            <person name="McKernan B."/>
            <person name="McKernan K."/>
            <person name="Mendez-Lago M."/>
            <person name="Minx P."/>
            <person name="Mollenhauer M.U."/>
            <person name="Montooth K."/>
            <person name="Mount S.M."/>
            <person name="Mu X."/>
            <person name="Myers E."/>
            <person name="Negre B."/>
            <person name="Newfeld S."/>
            <person name="Nielsen R."/>
            <person name="Noor M.A."/>
            <person name="O'Grady P."/>
            <person name="Pachter L."/>
            <person name="Papaceit M."/>
            <person name="Parisi M.J."/>
            <person name="Parisi M."/>
            <person name="Parts L."/>
            <person name="Pedersen J.S."/>
            <person name="Pesole G."/>
            <person name="Phillippy A.M."/>
            <person name="Ponting C.P."/>
            <person name="Pop M."/>
            <person name="Porcelli D."/>
            <person name="Powell J.R."/>
            <person name="Prohaska S."/>
            <person name="Pruitt K."/>
            <person name="Puig M."/>
            <person name="Quesneville H."/>
            <person name="Ram K.R."/>
            <person name="Rand D."/>
            <person name="Rasmussen M.D."/>
            <person name="Reed L.K."/>
            <person name="Reenan R."/>
            <person name="Reily A."/>
            <person name="Remington K.A."/>
            <person name="Rieger T.T."/>
            <person name="Ritchie M.G."/>
            <person name="Robin C."/>
            <person name="Rogers Y.H."/>
            <person name="Rohde C."/>
            <person name="Rozas J."/>
            <person name="Rubenfield M.J."/>
            <person name="Ruiz A."/>
            <person name="Russo S."/>
            <person name="Salzberg S.L."/>
            <person name="Sanchez-Gracia A."/>
            <person name="Saranga D.J."/>
            <person name="Sato H."/>
            <person name="Schaeffer S.W."/>
            <person name="Schatz M.C."/>
            <person name="Schlenke T."/>
            <person name="Schwartz R."/>
            <person name="Segarra C."/>
            <person name="Singh R.S."/>
            <person name="Sirot L."/>
            <person name="Sirota M."/>
            <person name="Sisneros N.B."/>
            <person name="Smith C.D."/>
            <person name="Smith T.F."/>
            <person name="Spieth J."/>
            <person name="Stage D.E."/>
            <person name="Stark A."/>
            <person name="Stephan W."/>
            <person name="Strausberg R.L."/>
            <person name="Strempel S."/>
            <person name="Sturgill D."/>
            <person name="Sutton G."/>
            <person name="Sutton G.G."/>
            <person name="Tao W."/>
            <person name="Teichmann S."/>
            <person name="Tobari Y.N."/>
            <person name="Tomimura Y."/>
            <person name="Tsolas J.M."/>
            <person name="Valente V.L."/>
            <person name="Venter E."/>
            <person name="Venter J.C."/>
            <person name="Vicario S."/>
            <person name="Vieira F.G."/>
            <person name="Vilella A.J."/>
            <person name="Villasante A."/>
            <person name="Walenz B."/>
            <person name="Wang J."/>
            <person name="Wasserman M."/>
            <person name="Watts T."/>
            <person name="Wilson D."/>
            <person name="Wilson R.K."/>
            <person name="Wing R.A."/>
            <person name="Wolfner M.F."/>
            <person name="Wong A."/>
            <person name="Wong G.K."/>
            <person name="Wu C.I."/>
            <person name="Wu G."/>
            <person name="Yamamoto D."/>
            <person name="Yang H.P."/>
            <person name="Yang S.P."/>
            <person name="Yorke J.A."/>
            <person name="Yoshida K."/>
            <person name="Zdobnov E."/>
            <person name="Zhang P."/>
            <person name="Zhang Y."/>
            <person name="Zimin A.V."/>
            <person name="Baldwin J."/>
            <person name="Abdouelleil A."/>
            <person name="Abdulkadir J."/>
            <person name="Abebe A."/>
            <person name="Abera B."/>
            <person name="Abreu J."/>
            <person name="Acer S.C."/>
            <person name="Aftuck L."/>
            <person name="Alexander A."/>
            <person name="An P."/>
            <person name="Anderson E."/>
            <person name="Anderson S."/>
            <person name="Arachi H."/>
            <person name="Azer M."/>
            <person name="Bachantsang P."/>
            <person name="Barry A."/>
            <person name="Bayul T."/>
            <person name="Berlin A."/>
            <person name="Bessette D."/>
            <person name="Bloom T."/>
            <person name="Blye J."/>
            <person name="Boguslavskiy L."/>
            <person name="Bonnet C."/>
            <person name="Boukhgalter B."/>
            <person name="Bourzgui I."/>
            <person name="Brown A."/>
            <person name="Cahill P."/>
            <person name="Channer S."/>
            <person name="Cheshatsang Y."/>
            <person name="Chuda L."/>
            <person name="Citroen M."/>
            <person name="Collymore A."/>
            <person name="Cooke P."/>
            <person name="Costello M."/>
            <person name="D'Aco K."/>
            <person name="Daza R."/>
            <person name="De Haan G."/>
            <person name="DeGray S."/>
            <person name="DeMaso C."/>
            <person name="Dhargay N."/>
            <person name="Dooley K."/>
            <person name="Dooley E."/>
            <person name="Doricent M."/>
            <person name="Dorje P."/>
            <person name="Dorjee K."/>
            <person name="Dupes A."/>
            <person name="Elong R."/>
            <person name="Falk J."/>
            <person name="Farina A."/>
            <person name="Faro S."/>
            <person name="Ferguson D."/>
            <person name="Fisher S."/>
            <person name="Foley C.D."/>
            <person name="Franke A."/>
            <person name="Friedrich D."/>
            <person name="Gadbois L."/>
            <person name="Gearin G."/>
            <person name="Gearin C.R."/>
            <person name="Giannoukos G."/>
            <person name="Goode T."/>
            <person name="Graham J."/>
            <person name="Grandbois E."/>
            <person name="Grewal S."/>
            <person name="Gyaltsen K."/>
            <person name="Hafez N."/>
            <person name="Hagos B."/>
            <person name="Hall J."/>
            <person name="Henson C."/>
            <person name="Hollinger A."/>
            <person name="Honan T."/>
            <person name="Huard M.D."/>
            <person name="Hughes L."/>
            <person name="Hurhula B."/>
            <person name="Husby M.E."/>
            <person name="Kamat A."/>
            <person name="Kanga B."/>
            <person name="Kashin S."/>
            <person name="Khazanovich D."/>
            <person name="Kisner P."/>
            <person name="Lance K."/>
            <person name="Lara M."/>
            <person name="Lee W."/>
            <person name="Lennon N."/>
            <person name="Letendre F."/>
            <person name="LeVine R."/>
            <person name="Lipovsky A."/>
            <person name="Liu X."/>
            <person name="Liu J."/>
            <person name="Liu S."/>
            <person name="Lokyitsang T."/>
            <person name="Lokyitsang Y."/>
            <person name="Lubonja R."/>
            <person name="Lui A."/>
            <person name="MacDonald P."/>
            <person name="Magnisalis V."/>
            <person name="Maru K."/>
            <person name="Matthews C."/>
            <person name="McCusker W."/>
            <person name="McDonough S."/>
            <person name="Mehta T."/>
            <person name="Meldrim J."/>
            <person name="Meneus L."/>
            <person name="Mihai O."/>
            <person name="Mihalev A."/>
            <person name="Mihova T."/>
            <person name="Mittelman R."/>
            <person name="Mlenga V."/>
            <person name="Montmayeur A."/>
            <person name="Mulrain L."/>
            <person name="Navidi A."/>
            <person name="Naylor J."/>
            <person name="Negash T."/>
            <person name="Nguyen T."/>
            <person name="Nguyen N."/>
            <person name="Nicol R."/>
            <person name="Norbu C."/>
            <person name="Norbu N."/>
            <person name="Novod N."/>
            <person name="O'Neill B."/>
            <person name="Osman S."/>
            <person name="Markiewicz E."/>
            <person name="Oyono O.L."/>
            <person name="Patti C."/>
            <person name="Phunkhang P."/>
            <person name="Pierre F."/>
            <person name="Priest M."/>
            <person name="Raghuraman S."/>
            <person name="Rege F."/>
            <person name="Reyes R."/>
            <person name="Rise C."/>
            <person name="Rogov P."/>
            <person name="Ross K."/>
            <person name="Ryan E."/>
            <person name="Settipalli S."/>
            <person name="Shea T."/>
            <person name="Sherpa N."/>
            <person name="Shi L."/>
            <person name="Shih D."/>
            <person name="Sparrow T."/>
            <person name="Spaulding J."/>
            <person name="Stalker J."/>
            <person name="Stange-Thomann N."/>
            <person name="Stavropoulos S."/>
            <person name="Stone C."/>
            <person name="Strader C."/>
            <person name="Tesfaye S."/>
            <person name="Thomson T."/>
            <person name="Thoulutsang Y."/>
            <person name="Thoulutsang D."/>
            <person name="Topham K."/>
            <person name="Topping I."/>
            <person name="Tsamla T."/>
            <person name="Vassiliev H."/>
            <person name="Vo A."/>
            <person name="Wangchuk T."/>
            <person name="Wangdi T."/>
            <person name="Weiand M."/>
            <person name="Wilkinson J."/>
            <person name="Wilson A."/>
            <person name="Yadav S."/>
            <person name="Young G."/>
            <person name="Yu Q."/>
            <person name="Zembek L."/>
            <person name="Zhong D."/>
            <person name="Zimmer A."/>
            <person name="Zwirko Z."/>
            <person name="Jaffe D.B."/>
            <person name="Alvarez P."/>
            <person name="Brockman W."/>
            <person name="Butler J."/>
            <person name="Chin C."/>
            <person name="Gnerre S."/>
            <person name="Grabherr M."/>
            <person name="Kleber M."/>
            <person name="Mauceli E."/>
            <person name="MacCallum I."/>
        </authorList>
    </citation>
    <scope>NUCLEOTIDE SEQUENCE [LARGE SCALE GENOMIC DNA]</scope>
    <source>
        <strain evidence="3">Tucson 14024-0371.13</strain>
    </source>
</reference>
<feature type="region of interest" description="Disordered" evidence="1">
    <location>
        <begin position="1"/>
        <end position="30"/>
    </location>
</feature>
<evidence type="ECO:0000256" key="1">
    <source>
        <dbReference type="SAM" id="MobiDB-lite"/>
    </source>
</evidence>
<protein>
    <submittedName>
        <fullName evidence="2">Uncharacterized protein</fullName>
    </submittedName>
</protein>
<feature type="region of interest" description="Disordered" evidence="1">
    <location>
        <begin position="67"/>
        <end position="88"/>
    </location>
</feature>
<keyword evidence="3" id="KW-1185">Reference proteome</keyword>
<dbReference type="EMBL" id="CH902619">
    <property type="protein sequence ID" value="KPU75893.1"/>
    <property type="molecule type" value="Genomic_DNA"/>
</dbReference>
<gene>
    <name evidence="2" type="primary">Dana\GF27744</name>
    <name evidence="2" type="ORF">GF27744</name>
</gene>
<dbReference type="InParanoid" id="A0A0P9BWL5"/>
<proteinExistence type="predicted"/>